<gene>
    <name evidence="8" type="ORF">J5Y05_08530</name>
</gene>
<comment type="subcellular location">
    <subcellularLocation>
        <location evidence="1">Cell membrane</location>
        <topology evidence="1">Multi-pass membrane protein</topology>
    </subcellularLocation>
</comment>
<dbReference type="InterPro" id="IPR011701">
    <property type="entry name" value="MFS"/>
</dbReference>
<feature type="transmembrane region" description="Helical" evidence="6">
    <location>
        <begin position="191"/>
        <end position="215"/>
    </location>
</feature>
<protein>
    <submittedName>
        <fullName evidence="8">MFS transporter</fullName>
    </submittedName>
</protein>
<dbReference type="Gene3D" id="1.20.1250.20">
    <property type="entry name" value="MFS general substrate transporter like domains"/>
    <property type="match status" value="1"/>
</dbReference>
<evidence type="ECO:0000313" key="9">
    <source>
        <dbReference type="Proteomes" id="UP000677875"/>
    </source>
</evidence>
<keyword evidence="9" id="KW-1185">Reference proteome</keyword>
<dbReference type="EMBL" id="JAGPNL010000002">
    <property type="protein sequence ID" value="MBQ0826551.1"/>
    <property type="molecule type" value="Genomic_DNA"/>
</dbReference>
<dbReference type="Proteomes" id="UP000677875">
    <property type="component" value="Unassembled WGS sequence"/>
</dbReference>
<evidence type="ECO:0000259" key="7">
    <source>
        <dbReference type="PROSITE" id="PS50850"/>
    </source>
</evidence>
<dbReference type="SUPFAM" id="SSF103473">
    <property type="entry name" value="MFS general substrate transporter"/>
    <property type="match status" value="1"/>
</dbReference>
<feature type="transmembrane region" description="Helical" evidence="6">
    <location>
        <begin position="230"/>
        <end position="250"/>
    </location>
</feature>
<dbReference type="Pfam" id="PF07690">
    <property type="entry name" value="MFS_1"/>
    <property type="match status" value="1"/>
</dbReference>
<reference evidence="8" key="1">
    <citation type="submission" date="2021-04" db="EMBL/GenBank/DDBJ databases">
        <title>Genome seq and assembly of Streptomyces sp. RG38.</title>
        <authorList>
            <person name="Chhetri G."/>
        </authorList>
    </citation>
    <scope>NUCLEOTIDE SEQUENCE</scope>
    <source>
        <strain evidence="8">RG38</strain>
    </source>
</reference>
<feature type="transmembrane region" description="Helical" evidence="6">
    <location>
        <begin position="257"/>
        <end position="274"/>
    </location>
</feature>
<keyword evidence="3 6" id="KW-0812">Transmembrane</keyword>
<dbReference type="GO" id="GO:0005886">
    <property type="term" value="C:plasma membrane"/>
    <property type="evidence" value="ECO:0007669"/>
    <property type="project" value="UniProtKB-SubCell"/>
</dbReference>
<evidence type="ECO:0000256" key="6">
    <source>
        <dbReference type="SAM" id="Phobius"/>
    </source>
</evidence>
<dbReference type="PROSITE" id="PS50850">
    <property type="entry name" value="MFS"/>
    <property type="match status" value="1"/>
</dbReference>
<feature type="transmembrane region" description="Helical" evidence="6">
    <location>
        <begin position="121"/>
        <end position="143"/>
    </location>
</feature>
<keyword evidence="5 6" id="KW-0472">Membrane</keyword>
<dbReference type="CDD" id="cd17324">
    <property type="entry name" value="MFS_NepI_like"/>
    <property type="match status" value="1"/>
</dbReference>
<feature type="transmembrane region" description="Helical" evidence="6">
    <location>
        <begin position="88"/>
        <end position="109"/>
    </location>
</feature>
<feature type="transmembrane region" description="Helical" evidence="6">
    <location>
        <begin position="149"/>
        <end position="171"/>
    </location>
</feature>
<keyword evidence="4 6" id="KW-1133">Transmembrane helix</keyword>
<feature type="transmembrane region" description="Helical" evidence="6">
    <location>
        <begin position="62"/>
        <end position="82"/>
    </location>
</feature>
<sequence length="373" mass="37226">MAGTSFIVIMTETLPAGLLSGLASGLGTSQGTAGQLVSVYALGTVLAAVPATVLTRGLRRKPLLIGGLTGFLVANTVTALAPSLPVALAARLLGGAFAGLLWSMLAGYVRRIVPERLAGRALAVAMAGTPVALAVGTPLGSWLGGVTDWRWAFGAMSVLSALIIGWALLAVPDAPGQRSYERKPLPAVVRVPGVTPILLTVLAWIFAHCVLYTYVGPYLRGFGVSLGVDLALLVFGVASLAGLAVTATVVDRALRRITLASLALFLAAGGLLAAGGVSDALAVAGLVLWGLGFGGGATQMQTALAESAGPDTDVALSLFTVGFNLAIAAGGVVGGLLVESAGATVLPAVMGAAALVAFAAVLAARRTAFPVGR</sequence>
<keyword evidence="2" id="KW-1003">Cell membrane</keyword>
<dbReference type="InterPro" id="IPR020846">
    <property type="entry name" value="MFS_dom"/>
</dbReference>
<dbReference type="AlphaFoldDB" id="A0A940XHB5"/>
<evidence type="ECO:0000256" key="5">
    <source>
        <dbReference type="ARBA" id="ARBA00023136"/>
    </source>
</evidence>
<feature type="transmembrane region" description="Helical" evidence="6">
    <location>
        <begin position="280"/>
        <end position="302"/>
    </location>
</feature>
<evidence type="ECO:0000256" key="3">
    <source>
        <dbReference type="ARBA" id="ARBA00022692"/>
    </source>
</evidence>
<organism evidence="8 9">
    <name type="scientific">Streptomyces tagetis</name>
    <dbReference type="NCBI Taxonomy" id="2820809"/>
    <lineage>
        <taxon>Bacteria</taxon>
        <taxon>Bacillati</taxon>
        <taxon>Actinomycetota</taxon>
        <taxon>Actinomycetes</taxon>
        <taxon>Kitasatosporales</taxon>
        <taxon>Streptomycetaceae</taxon>
        <taxon>Streptomyces</taxon>
    </lineage>
</organism>
<evidence type="ECO:0000256" key="1">
    <source>
        <dbReference type="ARBA" id="ARBA00004651"/>
    </source>
</evidence>
<accession>A0A940XHB5</accession>
<dbReference type="PANTHER" id="PTHR43124">
    <property type="entry name" value="PURINE EFFLUX PUMP PBUE"/>
    <property type="match status" value="1"/>
</dbReference>
<name>A0A940XHB5_9ACTN</name>
<feature type="transmembrane region" description="Helical" evidence="6">
    <location>
        <begin position="314"/>
        <end position="338"/>
    </location>
</feature>
<feature type="domain" description="Major facilitator superfamily (MFS) profile" evidence="7">
    <location>
        <begin position="1"/>
        <end position="369"/>
    </location>
</feature>
<evidence type="ECO:0000313" key="8">
    <source>
        <dbReference type="EMBL" id="MBQ0826551.1"/>
    </source>
</evidence>
<feature type="transmembrane region" description="Helical" evidence="6">
    <location>
        <begin position="37"/>
        <end position="55"/>
    </location>
</feature>
<evidence type="ECO:0000256" key="4">
    <source>
        <dbReference type="ARBA" id="ARBA00022989"/>
    </source>
</evidence>
<dbReference type="InterPro" id="IPR050189">
    <property type="entry name" value="MFS_Efflux_Transporters"/>
</dbReference>
<comment type="caution">
    <text evidence="8">The sequence shown here is derived from an EMBL/GenBank/DDBJ whole genome shotgun (WGS) entry which is preliminary data.</text>
</comment>
<dbReference type="GO" id="GO:0022857">
    <property type="term" value="F:transmembrane transporter activity"/>
    <property type="evidence" value="ECO:0007669"/>
    <property type="project" value="InterPro"/>
</dbReference>
<dbReference type="InterPro" id="IPR036259">
    <property type="entry name" value="MFS_trans_sf"/>
</dbReference>
<dbReference type="PANTHER" id="PTHR43124:SF3">
    <property type="entry name" value="CHLORAMPHENICOL EFFLUX PUMP RV0191"/>
    <property type="match status" value="1"/>
</dbReference>
<feature type="transmembrane region" description="Helical" evidence="6">
    <location>
        <begin position="344"/>
        <end position="364"/>
    </location>
</feature>
<evidence type="ECO:0000256" key="2">
    <source>
        <dbReference type="ARBA" id="ARBA00022475"/>
    </source>
</evidence>
<proteinExistence type="predicted"/>